<evidence type="ECO:0000256" key="1">
    <source>
        <dbReference type="SAM" id="MobiDB-lite"/>
    </source>
</evidence>
<gene>
    <name evidence="2" type="ORF">CITCOLO1_LOCUS91</name>
</gene>
<name>A0ABP0XK86_9ROSI</name>
<proteinExistence type="predicted"/>
<feature type="compositionally biased region" description="Polar residues" evidence="1">
    <location>
        <begin position="77"/>
        <end position="88"/>
    </location>
</feature>
<organism evidence="2 3">
    <name type="scientific">Citrullus colocynthis</name>
    <name type="common">colocynth</name>
    <dbReference type="NCBI Taxonomy" id="252529"/>
    <lineage>
        <taxon>Eukaryota</taxon>
        <taxon>Viridiplantae</taxon>
        <taxon>Streptophyta</taxon>
        <taxon>Embryophyta</taxon>
        <taxon>Tracheophyta</taxon>
        <taxon>Spermatophyta</taxon>
        <taxon>Magnoliopsida</taxon>
        <taxon>eudicotyledons</taxon>
        <taxon>Gunneridae</taxon>
        <taxon>Pentapetalae</taxon>
        <taxon>rosids</taxon>
        <taxon>fabids</taxon>
        <taxon>Cucurbitales</taxon>
        <taxon>Cucurbitaceae</taxon>
        <taxon>Benincaseae</taxon>
        <taxon>Citrullus</taxon>
    </lineage>
</organism>
<evidence type="ECO:0000313" key="3">
    <source>
        <dbReference type="Proteomes" id="UP001642487"/>
    </source>
</evidence>
<evidence type="ECO:0000313" key="2">
    <source>
        <dbReference type="EMBL" id="CAK9308581.1"/>
    </source>
</evidence>
<reference evidence="2 3" key="1">
    <citation type="submission" date="2024-03" db="EMBL/GenBank/DDBJ databases">
        <authorList>
            <person name="Gkanogiannis A."/>
            <person name="Becerra Lopez-Lavalle L."/>
        </authorList>
    </citation>
    <scope>NUCLEOTIDE SEQUENCE [LARGE SCALE GENOMIC DNA]</scope>
</reference>
<sequence length="113" mass="12442">MMKVVNSSCFPSRLHFVAPSFWPATESKSPMVGVTWTLRGLRRRSTKLSDRAFFCSDAGDGSNRNGLRLGIVPPHSVTRSRTHPQPLSLSRRLPFASTTQPPLPLSPSAVAPW</sequence>
<keyword evidence="3" id="KW-1185">Reference proteome</keyword>
<dbReference type="Proteomes" id="UP001642487">
    <property type="component" value="Chromosome 1"/>
</dbReference>
<protein>
    <submittedName>
        <fullName evidence="2">Uncharacterized protein</fullName>
    </submittedName>
</protein>
<accession>A0ABP0XK86</accession>
<feature type="region of interest" description="Disordered" evidence="1">
    <location>
        <begin position="59"/>
        <end position="113"/>
    </location>
</feature>
<dbReference type="EMBL" id="OZ021735">
    <property type="protein sequence ID" value="CAK9308581.1"/>
    <property type="molecule type" value="Genomic_DNA"/>
</dbReference>